<proteinExistence type="predicted"/>
<dbReference type="Gene3D" id="3.20.20.150">
    <property type="entry name" value="Divalent-metal-dependent TIM barrel enzymes"/>
    <property type="match status" value="1"/>
</dbReference>
<dbReference type="SUPFAM" id="SSF51658">
    <property type="entry name" value="Xylose isomerase-like"/>
    <property type="match status" value="1"/>
</dbReference>
<organism evidence="1">
    <name type="scientific">marine sediment metagenome</name>
    <dbReference type="NCBI Taxonomy" id="412755"/>
    <lineage>
        <taxon>unclassified sequences</taxon>
        <taxon>metagenomes</taxon>
        <taxon>ecological metagenomes</taxon>
    </lineage>
</organism>
<name>X1US25_9ZZZZ</name>
<evidence type="ECO:0008006" key="2">
    <source>
        <dbReference type="Google" id="ProtNLM"/>
    </source>
</evidence>
<reference evidence="1" key="1">
    <citation type="journal article" date="2014" name="Front. Microbiol.">
        <title>High frequency of phylogenetically diverse reductive dehalogenase-homologous genes in deep subseafloor sedimentary metagenomes.</title>
        <authorList>
            <person name="Kawai M."/>
            <person name="Futagami T."/>
            <person name="Toyoda A."/>
            <person name="Takaki Y."/>
            <person name="Nishi S."/>
            <person name="Hori S."/>
            <person name="Arai W."/>
            <person name="Tsubouchi T."/>
            <person name="Morono Y."/>
            <person name="Uchiyama I."/>
            <person name="Ito T."/>
            <person name="Fujiyama A."/>
            <person name="Inagaki F."/>
            <person name="Takami H."/>
        </authorList>
    </citation>
    <scope>NUCLEOTIDE SEQUENCE</scope>
    <source>
        <strain evidence="1">Expedition CK06-06</strain>
    </source>
</reference>
<feature type="non-terminal residue" evidence="1">
    <location>
        <position position="1"/>
    </location>
</feature>
<dbReference type="AlphaFoldDB" id="X1US25"/>
<dbReference type="EMBL" id="BARW01038076">
    <property type="protein sequence ID" value="GAJ20274.1"/>
    <property type="molecule type" value="Genomic_DNA"/>
</dbReference>
<dbReference type="InterPro" id="IPR036237">
    <property type="entry name" value="Xyl_isomerase-like_sf"/>
</dbReference>
<gene>
    <name evidence="1" type="ORF">S12H4_58570</name>
</gene>
<evidence type="ECO:0000313" key="1">
    <source>
        <dbReference type="EMBL" id="GAJ20274.1"/>
    </source>
</evidence>
<comment type="caution">
    <text evidence="1">The sequence shown here is derived from an EMBL/GenBank/DDBJ whole genome shotgun (WGS) entry which is preliminary data.</text>
</comment>
<accession>X1US25</accession>
<protein>
    <recommendedName>
        <fullName evidence="2">Xylose isomerase-like TIM barrel domain-containing protein</fullName>
    </recommendedName>
</protein>
<sequence>HITTIGSFTVKEYISELQEKIIHAHLSDSNNATTHLPLGWGKSNLPEMLFALQKEYDKNVVIEGNVPGKEIEGLENNLAVWRKIWKDKKEKL</sequence>